<reference evidence="1" key="2">
    <citation type="submission" date="2017-11" db="EMBL/GenBank/DDBJ databases">
        <authorList>
            <person name="Das S.K."/>
        </authorList>
    </citation>
    <scope>NUCLEOTIDE SEQUENCE</scope>
    <source>
        <strain evidence="1">S4-41</strain>
    </source>
</reference>
<comment type="caution">
    <text evidence="1">The sequence shown here is derived from an EMBL/GenBank/DDBJ whole genome shotgun (WGS) entry which is preliminary data.</text>
</comment>
<name>A0ABT6I1E0_9GAMM</name>
<protein>
    <submittedName>
        <fullName evidence="1">Uncharacterized protein</fullName>
    </submittedName>
</protein>
<gene>
    <name evidence="1" type="ORF">CUR86_01665</name>
</gene>
<accession>A0ABT6I1E0</accession>
<organism evidence="1 2">
    <name type="scientific">Salinicola acroporae</name>
    <dbReference type="NCBI Taxonomy" id="1541440"/>
    <lineage>
        <taxon>Bacteria</taxon>
        <taxon>Pseudomonadati</taxon>
        <taxon>Pseudomonadota</taxon>
        <taxon>Gammaproteobacteria</taxon>
        <taxon>Oceanospirillales</taxon>
        <taxon>Halomonadaceae</taxon>
        <taxon>Salinicola</taxon>
    </lineage>
</organism>
<sequence length="80" mass="8928">MAERNHPLIRRRGDREAPGRCVGLSFDRVNAFASPQPAHFPRTNLHLLDTSQSLLPCLAAQVLASARVWPRTSRRGVAAW</sequence>
<proteinExistence type="predicted"/>
<evidence type="ECO:0000313" key="2">
    <source>
        <dbReference type="Proteomes" id="UP001162135"/>
    </source>
</evidence>
<reference evidence="1" key="1">
    <citation type="journal article" date="2015" name="Antonie Van Leeuwenhoek">
        <title>Comparative 16S rRNA signatures and multilocus sequence analysis for the genus Salinicola and description of Salinicola acroporae sp. nov., isolated from coral Acropora digitifera.</title>
        <authorList>
            <person name="Lepcha R.T."/>
            <person name="Poddar A."/>
            <person name="Schumann P."/>
            <person name="Das S.K."/>
        </authorList>
    </citation>
    <scope>NUCLEOTIDE SEQUENCE</scope>
    <source>
        <strain evidence="1">S4-41</strain>
    </source>
</reference>
<keyword evidence="2" id="KW-1185">Reference proteome</keyword>
<dbReference type="Proteomes" id="UP001162135">
    <property type="component" value="Unassembled WGS sequence"/>
</dbReference>
<dbReference type="EMBL" id="PGFS01000001">
    <property type="protein sequence ID" value="MDH4571288.1"/>
    <property type="molecule type" value="Genomic_DNA"/>
</dbReference>
<evidence type="ECO:0000313" key="1">
    <source>
        <dbReference type="EMBL" id="MDH4571288.1"/>
    </source>
</evidence>